<dbReference type="Pfam" id="PF05497">
    <property type="entry name" value="Destabilase"/>
    <property type="match status" value="1"/>
</dbReference>
<dbReference type="GO" id="GO:0003796">
    <property type="term" value="F:lysozyme activity"/>
    <property type="evidence" value="ECO:0007669"/>
    <property type="project" value="UniProtKB-EC"/>
</dbReference>
<dbReference type="InterPro" id="IPR008597">
    <property type="entry name" value="Invert_lysozyme"/>
</dbReference>
<feature type="disulfide bond" evidence="8">
    <location>
        <begin position="25"/>
        <end position="111"/>
    </location>
</feature>
<reference evidence="10" key="1">
    <citation type="journal article" date="2009" name="J. Proteome Res.">
        <title>Insight into the sialome of the Black Fly, Simulium vittatum.</title>
        <authorList>
            <person name="Andersen J.F."/>
            <person name="Pham V.M."/>
            <person name="Meng Z."/>
            <person name="Champagne D.E."/>
            <person name="Ribeiro J.M."/>
        </authorList>
    </citation>
    <scope>NUCLEOTIDE SEQUENCE</scope>
    <source>
        <tissue evidence="10">Salivary glands</tissue>
    </source>
</reference>
<evidence type="ECO:0000256" key="1">
    <source>
        <dbReference type="ARBA" id="ARBA00000632"/>
    </source>
</evidence>
<evidence type="ECO:0000256" key="2">
    <source>
        <dbReference type="ARBA" id="ARBA00012732"/>
    </source>
</evidence>
<dbReference type="EMBL" id="EU930295">
    <property type="protein sequence ID" value="ACH56923.1"/>
    <property type="molecule type" value="mRNA"/>
</dbReference>
<dbReference type="GO" id="GO:0042742">
    <property type="term" value="P:defense response to bacterium"/>
    <property type="evidence" value="ECO:0007669"/>
    <property type="project" value="UniProtKB-KW"/>
</dbReference>
<keyword evidence="7" id="KW-0326">Glycosidase</keyword>
<evidence type="ECO:0000313" key="10">
    <source>
        <dbReference type="EMBL" id="ACH56923.1"/>
    </source>
</evidence>
<dbReference type="AlphaFoldDB" id="B5M0V9"/>
<evidence type="ECO:0000256" key="9">
    <source>
        <dbReference type="SAM" id="SignalP"/>
    </source>
</evidence>
<name>B5M0V9_SIMVI</name>
<sequence>MKRIIVFFVSLIFPLVLSQGLDRNCLLTLCGETCYQKPFCCDAKPSEYYGPFFISKPYWAAAGSPTLLGDAASRDGAYQACACDFNCSARTVATYLEKYRVDCNHDGRIDCTDLLIIQAYGIEQCR</sequence>
<evidence type="ECO:0000256" key="6">
    <source>
        <dbReference type="ARBA" id="ARBA00023157"/>
    </source>
</evidence>
<dbReference type="PANTHER" id="PTHR11195:SF13">
    <property type="entry name" value="INVERTEBRATE-TYPE LYSOZYME 2-RELATED"/>
    <property type="match status" value="1"/>
</dbReference>
<evidence type="ECO:0000256" key="7">
    <source>
        <dbReference type="ARBA" id="ARBA00023295"/>
    </source>
</evidence>
<dbReference type="GO" id="GO:0031640">
    <property type="term" value="P:killing of cells of another organism"/>
    <property type="evidence" value="ECO:0007669"/>
    <property type="project" value="UniProtKB-KW"/>
</dbReference>
<keyword evidence="5" id="KW-0378">Hydrolase</keyword>
<proteinExistence type="evidence at transcript level"/>
<evidence type="ECO:0000256" key="3">
    <source>
        <dbReference type="ARBA" id="ARBA00022529"/>
    </source>
</evidence>
<comment type="catalytic activity">
    <reaction evidence="1">
        <text>Hydrolysis of (1-&gt;4)-beta-linkages between N-acetylmuramic acid and N-acetyl-D-glucosamine residues in a peptidoglycan and between N-acetyl-D-glucosamine residues in chitodextrins.</text>
        <dbReference type="EC" id="3.2.1.17"/>
    </reaction>
</comment>
<feature type="disulfide bond" evidence="8">
    <location>
        <begin position="81"/>
        <end position="87"/>
    </location>
</feature>
<evidence type="ECO:0000256" key="8">
    <source>
        <dbReference type="PIRSR" id="PIRSR608597-3"/>
    </source>
</evidence>
<dbReference type="PROSITE" id="PS51909">
    <property type="entry name" value="LYSOZYME_I"/>
    <property type="match status" value="1"/>
</dbReference>
<organism evidence="10">
    <name type="scientific">Simulium vittatum</name>
    <name type="common">Striped black fly</name>
    <dbReference type="NCBI Taxonomy" id="7192"/>
    <lineage>
        <taxon>Eukaryota</taxon>
        <taxon>Metazoa</taxon>
        <taxon>Ecdysozoa</taxon>
        <taxon>Arthropoda</taxon>
        <taxon>Hexapoda</taxon>
        <taxon>Insecta</taxon>
        <taxon>Pterygota</taxon>
        <taxon>Neoptera</taxon>
        <taxon>Endopterygota</taxon>
        <taxon>Diptera</taxon>
        <taxon>Nematocera</taxon>
        <taxon>Chironomoidea</taxon>
        <taxon>Simuliidae</taxon>
        <taxon>Simulium</taxon>
    </lineage>
</organism>
<feature type="chain" id="PRO_5002836575" description="lysozyme" evidence="9">
    <location>
        <begin position="19"/>
        <end position="126"/>
    </location>
</feature>
<keyword evidence="6 8" id="KW-1015">Disulfide bond</keyword>
<dbReference type="PANTHER" id="PTHR11195">
    <property type="entry name" value="DESTABILASE-RELATED"/>
    <property type="match status" value="1"/>
</dbReference>
<accession>B5M0V9</accession>
<protein>
    <recommendedName>
        <fullName evidence="2">lysozyme</fullName>
        <ecNumber evidence="2">3.2.1.17</ecNumber>
    </recommendedName>
</protein>
<dbReference type="Gene3D" id="1.10.530.10">
    <property type="match status" value="1"/>
</dbReference>
<evidence type="ECO:0000256" key="5">
    <source>
        <dbReference type="ARBA" id="ARBA00022801"/>
    </source>
</evidence>
<dbReference type="EC" id="3.2.1.17" evidence="2"/>
<feature type="signal peptide" evidence="9">
    <location>
        <begin position="1"/>
        <end position="18"/>
    </location>
</feature>
<keyword evidence="4" id="KW-0081">Bacteriolytic enzyme</keyword>
<keyword evidence="9" id="KW-0732">Signal</keyword>
<keyword evidence="3" id="KW-0929">Antimicrobial</keyword>
<evidence type="ECO:0000256" key="4">
    <source>
        <dbReference type="ARBA" id="ARBA00022638"/>
    </source>
</evidence>